<dbReference type="SUPFAM" id="SSF81342">
    <property type="entry name" value="Transmembrane di-heme cytochromes"/>
    <property type="match status" value="1"/>
</dbReference>
<keyword evidence="5 6" id="KW-0472">Membrane</keyword>
<keyword evidence="2" id="KW-1003">Cell membrane</keyword>
<dbReference type="Proteomes" id="UP001501523">
    <property type="component" value="Unassembled WGS sequence"/>
</dbReference>
<reference evidence="8 9" key="1">
    <citation type="journal article" date="2019" name="Int. J. Syst. Evol. Microbiol.">
        <title>The Global Catalogue of Microorganisms (GCM) 10K type strain sequencing project: providing services to taxonomists for standard genome sequencing and annotation.</title>
        <authorList>
            <consortium name="The Broad Institute Genomics Platform"/>
            <consortium name="The Broad Institute Genome Sequencing Center for Infectious Disease"/>
            <person name="Wu L."/>
            <person name="Ma J."/>
        </authorList>
    </citation>
    <scope>NUCLEOTIDE SEQUENCE [LARGE SCALE GENOMIC DNA]</scope>
    <source>
        <strain evidence="8 9">JCM 15421</strain>
    </source>
</reference>
<dbReference type="EMBL" id="BAAAEU010000027">
    <property type="protein sequence ID" value="GAA0723965.1"/>
    <property type="molecule type" value="Genomic_DNA"/>
</dbReference>
<evidence type="ECO:0000256" key="2">
    <source>
        <dbReference type="ARBA" id="ARBA00022475"/>
    </source>
</evidence>
<dbReference type="Pfam" id="PF01292">
    <property type="entry name" value="Ni_hydr_CYTB"/>
    <property type="match status" value="1"/>
</dbReference>
<dbReference type="PANTHER" id="PTHR30485:SF2">
    <property type="entry name" value="BLL0597 PROTEIN"/>
    <property type="match status" value="1"/>
</dbReference>
<evidence type="ECO:0000259" key="7">
    <source>
        <dbReference type="Pfam" id="PF01292"/>
    </source>
</evidence>
<keyword evidence="9" id="KW-1185">Reference proteome</keyword>
<evidence type="ECO:0000313" key="8">
    <source>
        <dbReference type="EMBL" id="GAA0723965.1"/>
    </source>
</evidence>
<feature type="transmembrane region" description="Helical" evidence="6">
    <location>
        <begin position="155"/>
        <end position="174"/>
    </location>
</feature>
<evidence type="ECO:0000313" key="9">
    <source>
        <dbReference type="Proteomes" id="UP001501523"/>
    </source>
</evidence>
<accession>A0ABN1IYJ3</accession>
<feature type="transmembrane region" description="Helical" evidence="6">
    <location>
        <begin position="204"/>
        <end position="224"/>
    </location>
</feature>
<evidence type="ECO:0000256" key="5">
    <source>
        <dbReference type="ARBA" id="ARBA00023136"/>
    </source>
</evidence>
<name>A0ABN1IYJ3_9GAMM</name>
<keyword evidence="4 6" id="KW-1133">Transmembrane helix</keyword>
<feature type="transmembrane region" description="Helical" evidence="6">
    <location>
        <begin position="44"/>
        <end position="64"/>
    </location>
</feature>
<keyword evidence="3 6" id="KW-0812">Transmembrane</keyword>
<evidence type="ECO:0000256" key="3">
    <source>
        <dbReference type="ARBA" id="ARBA00022692"/>
    </source>
</evidence>
<sequence>MNSPASDYIRVWDLPTRLFHWALVALIALQYASGEFGWLPMAWHYWLGYATLALILFRVLWGFAGSETSRFGDFVRGPRAVFRYIADSLHGRVVHMPGHNPLGSWSALLMLGSVALQAVSGLFTSDDISEAGPWVERMSEATVSLMTRIHHLNRYVLLLLIVLHVGAVLLHWVIRNDNLVAPMLHGQARFDRVRTLRFVSSWRALFLLALSAGAVWALVAWGSAS</sequence>
<comment type="subcellular location">
    <subcellularLocation>
        <location evidence="1">Cell membrane</location>
        <topology evidence="1">Multi-pass membrane protein</topology>
    </subcellularLocation>
</comment>
<evidence type="ECO:0000256" key="4">
    <source>
        <dbReference type="ARBA" id="ARBA00022989"/>
    </source>
</evidence>
<dbReference type="InterPro" id="IPR011577">
    <property type="entry name" value="Cyt_b561_bac/Ni-Hgenase"/>
</dbReference>
<protein>
    <submittedName>
        <fullName evidence="8">Cytochrome b/b6 domain-containing protein</fullName>
    </submittedName>
</protein>
<gene>
    <name evidence="8" type="ORF">GCM10009105_36350</name>
</gene>
<comment type="caution">
    <text evidence="8">The sequence shown here is derived from an EMBL/GenBank/DDBJ whole genome shotgun (WGS) entry which is preliminary data.</text>
</comment>
<dbReference type="PANTHER" id="PTHR30485">
    <property type="entry name" value="NI/FE-HYDROGENASE 1 B-TYPE CYTOCHROME SUBUNIT"/>
    <property type="match status" value="1"/>
</dbReference>
<feature type="domain" description="Cytochrome b561 bacterial/Ni-hydrogenase" evidence="7">
    <location>
        <begin position="11"/>
        <end position="186"/>
    </location>
</feature>
<evidence type="ECO:0000256" key="6">
    <source>
        <dbReference type="SAM" id="Phobius"/>
    </source>
</evidence>
<dbReference type="RefSeq" id="WP_343793854.1">
    <property type="nucleotide sequence ID" value="NZ_BAAAEU010000027.1"/>
</dbReference>
<proteinExistence type="predicted"/>
<dbReference type="InterPro" id="IPR051542">
    <property type="entry name" value="Hydrogenase_cytochrome"/>
</dbReference>
<organism evidence="8 9">
    <name type="scientific">Dokdonella soli</name>
    <dbReference type="NCBI Taxonomy" id="529810"/>
    <lineage>
        <taxon>Bacteria</taxon>
        <taxon>Pseudomonadati</taxon>
        <taxon>Pseudomonadota</taxon>
        <taxon>Gammaproteobacteria</taxon>
        <taxon>Lysobacterales</taxon>
        <taxon>Rhodanobacteraceae</taxon>
        <taxon>Dokdonella</taxon>
    </lineage>
</organism>
<dbReference type="Gene3D" id="1.20.950.20">
    <property type="entry name" value="Transmembrane di-heme cytochromes, Chain C"/>
    <property type="match status" value="1"/>
</dbReference>
<dbReference type="InterPro" id="IPR016174">
    <property type="entry name" value="Di-haem_cyt_TM"/>
</dbReference>
<evidence type="ECO:0000256" key="1">
    <source>
        <dbReference type="ARBA" id="ARBA00004651"/>
    </source>
</evidence>